<dbReference type="InterPro" id="IPR036412">
    <property type="entry name" value="HAD-like_sf"/>
</dbReference>
<dbReference type="InterPro" id="IPR023198">
    <property type="entry name" value="PGP-like_dom2"/>
</dbReference>
<reference evidence="1" key="1">
    <citation type="submission" date="2020-11" db="EMBL/GenBank/DDBJ databases">
        <authorList>
            <person name="Tran Van P."/>
        </authorList>
    </citation>
    <scope>NUCLEOTIDE SEQUENCE</scope>
</reference>
<dbReference type="GO" id="GO:0016791">
    <property type="term" value="F:phosphatase activity"/>
    <property type="evidence" value="ECO:0007669"/>
    <property type="project" value="TreeGrafter"/>
</dbReference>
<dbReference type="AlphaFoldDB" id="A0A7R9M4E0"/>
<dbReference type="PANTHER" id="PTHR18901:SF38">
    <property type="entry name" value="PSEUDOURIDINE-5'-PHOSPHATASE"/>
    <property type="match status" value="1"/>
</dbReference>
<evidence type="ECO:0000313" key="2">
    <source>
        <dbReference type="Proteomes" id="UP000728032"/>
    </source>
</evidence>
<dbReference type="SFLD" id="SFLDS00003">
    <property type="entry name" value="Haloacid_Dehalogenase"/>
    <property type="match status" value="1"/>
</dbReference>
<dbReference type="Pfam" id="PF00702">
    <property type="entry name" value="Hydrolase"/>
    <property type="match status" value="1"/>
</dbReference>
<accession>A0A7R9M4E0</accession>
<dbReference type="PANTHER" id="PTHR18901">
    <property type="entry name" value="2-DEOXYGLUCOSE-6-PHOSPHATE PHOSPHATASE 2"/>
    <property type="match status" value="1"/>
</dbReference>
<name>A0A7R9M4E0_9ACAR</name>
<evidence type="ECO:0000313" key="1">
    <source>
        <dbReference type="EMBL" id="CAD7653269.1"/>
    </source>
</evidence>
<dbReference type="SFLD" id="SFLDG01129">
    <property type="entry name" value="C1.5:_HAD__Beta-PGM__Phosphata"/>
    <property type="match status" value="1"/>
</dbReference>
<sequence>MARITHAIFDMGGTLVDMDLIADLLSDWAKSNGKHTTDDIKSYIREMDSLKDLFYKFFDSIHVYSDSVRNDCIKQLLRLILYKGLKLSAGADRLVKHLHYNDIPMAIVSSGYRREFDLFGQKFGTYFDKFFAHSVCGSDDPEVIFNKPKPDLYMVCAKRFPKPPKSMANVVVFEDSLSGISGAVGAGMQTVLINDRKYGDFQSISERITLIID</sequence>
<dbReference type="Gene3D" id="1.10.150.240">
    <property type="entry name" value="Putative phosphatase, domain 2"/>
    <property type="match status" value="1"/>
</dbReference>
<dbReference type="SUPFAM" id="SSF56784">
    <property type="entry name" value="HAD-like"/>
    <property type="match status" value="1"/>
</dbReference>
<evidence type="ECO:0008006" key="3">
    <source>
        <dbReference type="Google" id="ProtNLM"/>
    </source>
</evidence>
<dbReference type="InterPro" id="IPR023214">
    <property type="entry name" value="HAD_sf"/>
</dbReference>
<feature type="non-terminal residue" evidence="1">
    <location>
        <position position="1"/>
    </location>
</feature>
<dbReference type="Gene3D" id="3.40.50.1000">
    <property type="entry name" value="HAD superfamily/HAD-like"/>
    <property type="match status" value="1"/>
</dbReference>
<protein>
    <recommendedName>
        <fullName evidence="3">HAD family phosphatase</fullName>
    </recommendedName>
</protein>
<dbReference type="Proteomes" id="UP000728032">
    <property type="component" value="Unassembled WGS sequence"/>
</dbReference>
<proteinExistence type="predicted"/>
<dbReference type="EMBL" id="OC921283">
    <property type="protein sequence ID" value="CAD7653269.1"/>
    <property type="molecule type" value="Genomic_DNA"/>
</dbReference>
<dbReference type="EMBL" id="CAJPVJ010006458">
    <property type="protein sequence ID" value="CAG2170456.1"/>
    <property type="molecule type" value="Genomic_DNA"/>
</dbReference>
<gene>
    <name evidence="1" type="ORF">ONB1V03_LOCUS9926</name>
</gene>
<dbReference type="OrthoDB" id="40579at2759"/>
<organism evidence="1">
    <name type="scientific">Oppiella nova</name>
    <dbReference type="NCBI Taxonomy" id="334625"/>
    <lineage>
        <taxon>Eukaryota</taxon>
        <taxon>Metazoa</taxon>
        <taxon>Ecdysozoa</taxon>
        <taxon>Arthropoda</taxon>
        <taxon>Chelicerata</taxon>
        <taxon>Arachnida</taxon>
        <taxon>Acari</taxon>
        <taxon>Acariformes</taxon>
        <taxon>Sarcoptiformes</taxon>
        <taxon>Oribatida</taxon>
        <taxon>Brachypylina</taxon>
        <taxon>Oppioidea</taxon>
        <taxon>Oppiidae</taxon>
        <taxon>Oppiella</taxon>
    </lineage>
</organism>
<keyword evidence="2" id="KW-1185">Reference proteome</keyword>